<feature type="transmembrane region" description="Helical" evidence="1">
    <location>
        <begin position="112"/>
        <end position="134"/>
    </location>
</feature>
<name>A0AAV7XZH7_9NEOP</name>
<comment type="caution">
    <text evidence="2">The sequence shown here is derived from an EMBL/GenBank/DDBJ whole genome shotgun (WGS) entry which is preliminary data.</text>
</comment>
<keyword evidence="1" id="KW-0812">Transmembrane</keyword>
<proteinExistence type="predicted"/>
<evidence type="ECO:0000256" key="1">
    <source>
        <dbReference type="SAM" id="Phobius"/>
    </source>
</evidence>
<evidence type="ECO:0000313" key="2">
    <source>
        <dbReference type="EMBL" id="KAJ1530602.1"/>
    </source>
</evidence>
<gene>
    <name evidence="2" type="ORF">ONE63_005484</name>
</gene>
<feature type="transmembrane region" description="Helical" evidence="1">
    <location>
        <begin position="79"/>
        <end position="105"/>
    </location>
</feature>
<keyword evidence="3" id="KW-1185">Reference proteome</keyword>
<evidence type="ECO:0000313" key="3">
    <source>
        <dbReference type="Proteomes" id="UP001075354"/>
    </source>
</evidence>
<organism evidence="2 3">
    <name type="scientific">Megalurothrips usitatus</name>
    <name type="common">bean blossom thrips</name>
    <dbReference type="NCBI Taxonomy" id="439358"/>
    <lineage>
        <taxon>Eukaryota</taxon>
        <taxon>Metazoa</taxon>
        <taxon>Ecdysozoa</taxon>
        <taxon>Arthropoda</taxon>
        <taxon>Hexapoda</taxon>
        <taxon>Insecta</taxon>
        <taxon>Pterygota</taxon>
        <taxon>Neoptera</taxon>
        <taxon>Paraneoptera</taxon>
        <taxon>Thysanoptera</taxon>
        <taxon>Terebrantia</taxon>
        <taxon>Thripoidea</taxon>
        <taxon>Thripidae</taxon>
        <taxon>Megalurothrips</taxon>
    </lineage>
</organism>
<accession>A0AAV7XZH7</accession>
<feature type="transmembrane region" description="Helical" evidence="1">
    <location>
        <begin position="50"/>
        <end position="73"/>
    </location>
</feature>
<keyword evidence="1" id="KW-1133">Transmembrane helix</keyword>
<protein>
    <submittedName>
        <fullName evidence="2">Uncharacterized protein</fullName>
    </submittedName>
</protein>
<reference evidence="2" key="1">
    <citation type="submission" date="2022-12" db="EMBL/GenBank/DDBJ databases">
        <title>Chromosome-level genome assembly of the bean flower thrips Megalurothrips usitatus.</title>
        <authorList>
            <person name="Ma L."/>
            <person name="Liu Q."/>
            <person name="Li H."/>
            <person name="Cai W."/>
        </authorList>
    </citation>
    <scope>NUCLEOTIDE SEQUENCE</scope>
    <source>
        <strain evidence="2">Cailab_2022a</strain>
    </source>
</reference>
<dbReference type="EMBL" id="JAPTSV010000002">
    <property type="protein sequence ID" value="KAJ1530602.1"/>
    <property type="molecule type" value="Genomic_DNA"/>
</dbReference>
<keyword evidence="1" id="KW-0472">Membrane</keyword>
<dbReference type="AlphaFoldDB" id="A0AAV7XZH7"/>
<sequence length="202" mass="22287">MQAAVLEVACVIGLQDVQGVSRSLNDLMADKDVLFLTSFLNGVRKNPEPYCTGALVVLLVYSFSCVLLIYGALKLNVWMVFPFVVLEFLRLCASLAALVAGMLVLKKNSMDLGQLMGGCTGGGFCMLFMLYMWACPLSLAQELHRRGREARARGNVSGFHNGFGNGYASHAMEAKMWQQQTAHRPRYPYVSHYPGGYPAYID</sequence>
<dbReference type="Proteomes" id="UP001075354">
    <property type="component" value="Chromosome 2"/>
</dbReference>